<dbReference type="Pfam" id="PF02357">
    <property type="entry name" value="NusG"/>
    <property type="match status" value="1"/>
</dbReference>
<dbReference type="InterPro" id="IPR006645">
    <property type="entry name" value="NGN-like_dom"/>
</dbReference>
<dbReference type="CDD" id="cd06091">
    <property type="entry name" value="KOW_NusG"/>
    <property type="match status" value="1"/>
</dbReference>
<proteinExistence type="predicted"/>
<keyword evidence="3" id="KW-0804">Transcription</keyword>
<dbReference type="Gene3D" id="2.30.30.30">
    <property type="match status" value="1"/>
</dbReference>
<dbReference type="InterPro" id="IPR043425">
    <property type="entry name" value="NusG-like"/>
</dbReference>
<dbReference type="GO" id="GO:0031564">
    <property type="term" value="P:transcription antitermination"/>
    <property type="evidence" value="ECO:0007669"/>
    <property type="project" value="UniProtKB-KW"/>
</dbReference>
<evidence type="ECO:0000256" key="4">
    <source>
        <dbReference type="SAM" id="MobiDB-lite"/>
    </source>
</evidence>
<dbReference type="InterPro" id="IPR008991">
    <property type="entry name" value="Translation_prot_SH3-like_sf"/>
</dbReference>
<dbReference type="AlphaFoldDB" id="A0AA88A8T3"/>
<dbReference type="PANTHER" id="PTHR30265">
    <property type="entry name" value="RHO-INTERACTING TRANSCRIPTION TERMINATION FACTOR NUSG"/>
    <property type="match status" value="1"/>
</dbReference>
<dbReference type="InterPro" id="IPR036735">
    <property type="entry name" value="NGN_dom_sf"/>
</dbReference>
<keyword evidence="5" id="KW-0732">Signal</keyword>
<evidence type="ECO:0000256" key="3">
    <source>
        <dbReference type="ARBA" id="ARBA00023163"/>
    </source>
</evidence>
<accession>A0AA88A8T3</accession>
<dbReference type="PANTHER" id="PTHR30265:SF4">
    <property type="entry name" value="KOW MOTIF FAMILY PROTEIN, EXPRESSED"/>
    <property type="match status" value="1"/>
</dbReference>
<organism evidence="7 8">
    <name type="scientific">Ficus carica</name>
    <name type="common">Common fig</name>
    <dbReference type="NCBI Taxonomy" id="3494"/>
    <lineage>
        <taxon>Eukaryota</taxon>
        <taxon>Viridiplantae</taxon>
        <taxon>Streptophyta</taxon>
        <taxon>Embryophyta</taxon>
        <taxon>Tracheophyta</taxon>
        <taxon>Spermatophyta</taxon>
        <taxon>Magnoliopsida</taxon>
        <taxon>eudicotyledons</taxon>
        <taxon>Gunneridae</taxon>
        <taxon>Pentapetalae</taxon>
        <taxon>rosids</taxon>
        <taxon>fabids</taxon>
        <taxon>Rosales</taxon>
        <taxon>Moraceae</taxon>
        <taxon>Ficeae</taxon>
        <taxon>Ficus</taxon>
    </lineage>
</organism>
<dbReference type="SUPFAM" id="SSF82679">
    <property type="entry name" value="N-utilization substance G protein NusG, N-terminal domain"/>
    <property type="match status" value="1"/>
</dbReference>
<evidence type="ECO:0000259" key="6">
    <source>
        <dbReference type="SMART" id="SM00738"/>
    </source>
</evidence>
<feature type="compositionally biased region" description="Polar residues" evidence="4">
    <location>
        <begin position="252"/>
        <end position="271"/>
    </location>
</feature>
<evidence type="ECO:0000256" key="5">
    <source>
        <dbReference type="SAM" id="SignalP"/>
    </source>
</evidence>
<evidence type="ECO:0000313" key="8">
    <source>
        <dbReference type="Proteomes" id="UP001187192"/>
    </source>
</evidence>
<feature type="domain" description="NusG-like N-terminal" evidence="6">
    <location>
        <begin position="110"/>
        <end position="226"/>
    </location>
</feature>
<feature type="chain" id="PRO_5041728121" description="NusG-like N-terminal domain-containing protein" evidence="5">
    <location>
        <begin position="20"/>
        <end position="340"/>
    </location>
</feature>
<dbReference type="SUPFAM" id="SSF50104">
    <property type="entry name" value="Translation proteins SH3-like domain"/>
    <property type="match status" value="1"/>
</dbReference>
<dbReference type="EMBL" id="BTGU01000026">
    <property type="protein sequence ID" value="GMN47825.1"/>
    <property type="molecule type" value="Genomic_DNA"/>
</dbReference>
<feature type="signal peptide" evidence="5">
    <location>
        <begin position="1"/>
        <end position="19"/>
    </location>
</feature>
<comment type="caution">
    <text evidence="7">The sequence shown here is derived from an EMBL/GenBank/DDBJ whole genome shotgun (WGS) entry which is preliminary data.</text>
</comment>
<dbReference type="GO" id="GO:0006354">
    <property type="term" value="P:DNA-templated transcription elongation"/>
    <property type="evidence" value="ECO:0007669"/>
    <property type="project" value="InterPro"/>
</dbReference>
<sequence>MAQGLLLWSLCHFHSQSLGFLPFTPHITYKNTPPPPRSLSLSISATLESANDTTQELSARERRRLRNERRESKGGANWREQVEERLLKKPKKRYASWTEELNLDTLATLGPQWWVVRVTRVRQQETAELIARLLARNFPDLPFKVYVPAVQVKRRLKNGSISVKPKHLFPGCVFLNCVMNKDIHDFIRECDGVGGFVGSKVGNTKKQINKPRPVDEIDMEAVFKQAKEEQEKHEKEFAEEQQQEGNLDFGKSRSSVEPQLDSNSTTKSATDSKPKRQSTKKSPKLVPGSTVRVVSGMFAEFEGSLKKINRKTGQATVGFMIFGKESLVDVNVNEIVAETN</sequence>
<dbReference type="Gene3D" id="3.30.70.940">
    <property type="entry name" value="NusG, N-terminal domain"/>
    <property type="match status" value="1"/>
</dbReference>
<keyword evidence="8" id="KW-1185">Reference proteome</keyword>
<feature type="region of interest" description="Disordered" evidence="4">
    <location>
        <begin position="50"/>
        <end position="78"/>
    </location>
</feature>
<keyword evidence="2" id="KW-0805">Transcription regulation</keyword>
<feature type="region of interest" description="Disordered" evidence="4">
    <location>
        <begin position="228"/>
        <end position="288"/>
    </location>
</feature>
<dbReference type="SMART" id="SM00738">
    <property type="entry name" value="NGN"/>
    <property type="match status" value="1"/>
</dbReference>
<dbReference type="CDD" id="cd09890">
    <property type="entry name" value="NGN_plant"/>
    <property type="match status" value="1"/>
</dbReference>
<evidence type="ECO:0000313" key="7">
    <source>
        <dbReference type="EMBL" id="GMN47825.1"/>
    </source>
</evidence>
<feature type="compositionally biased region" description="Basic and acidic residues" evidence="4">
    <location>
        <begin position="228"/>
        <end position="238"/>
    </location>
</feature>
<name>A0AA88A8T3_FICCA</name>
<protein>
    <recommendedName>
        <fullName evidence="6">NusG-like N-terminal domain-containing protein</fullName>
    </recommendedName>
</protein>
<gene>
    <name evidence="7" type="ORF">TIFTF001_017000</name>
</gene>
<dbReference type="Proteomes" id="UP001187192">
    <property type="component" value="Unassembled WGS sequence"/>
</dbReference>
<dbReference type="InterPro" id="IPR014722">
    <property type="entry name" value="Rib_uL2_dom2"/>
</dbReference>
<reference evidence="7" key="1">
    <citation type="submission" date="2023-07" db="EMBL/GenBank/DDBJ databases">
        <title>draft genome sequence of fig (Ficus carica).</title>
        <authorList>
            <person name="Takahashi T."/>
            <person name="Nishimura K."/>
        </authorList>
    </citation>
    <scope>NUCLEOTIDE SEQUENCE</scope>
</reference>
<evidence type="ECO:0000256" key="2">
    <source>
        <dbReference type="ARBA" id="ARBA00023015"/>
    </source>
</evidence>
<evidence type="ECO:0000256" key="1">
    <source>
        <dbReference type="ARBA" id="ARBA00022814"/>
    </source>
</evidence>
<keyword evidence="1" id="KW-0889">Transcription antitermination</keyword>